<comment type="similarity">
    <text evidence="1">Belongs to the protein kinase superfamily. ADCK protein kinase family.</text>
</comment>
<dbReference type="PANTHER" id="PTHR10566:SF113">
    <property type="entry name" value="PROTEIN ACTIVITY OF BC1 COMPLEX KINASE 7, CHLOROPLASTIC"/>
    <property type="match status" value="1"/>
</dbReference>
<dbReference type="PANTHER" id="PTHR10566">
    <property type="entry name" value="CHAPERONE-ACTIVITY OF BC1 COMPLEX CABC1 -RELATED"/>
    <property type="match status" value="1"/>
</dbReference>
<dbReference type="AlphaFoldDB" id="T0BQG4"/>
<gene>
    <name evidence="2" type="ORF">K1I37_19780</name>
</gene>
<accession>T0BQG4</accession>
<dbReference type="GO" id="GO:0004672">
    <property type="term" value="F:protein kinase activity"/>
    <property type="evidence" value="ECO:0007669"/>
    <property type="project" value="InterPro"/>
</dbReference>
<dbReference type="InterPro" id="IPR004147">
    <property type="entry name" value="ABC1_dom"/>
</dbReference>
<reference evidence="3" key="1">
    <citation type="journal article" date="2022" name="G3 (Bethesda)">
        <title>Unveiling the complete genome sequence of Alicyclobacillus acidoterrestris DSM 3922T, a taint-producing strain.</title>
        <authorList>
            <person name="Leonardo I.C."/>
            <person name="Barreto Crespo M.T."/>
            <person name="Gaspar F.B."/>
        </authorList>
    </citation>
    <scope>NUCLEOTIDE SEQUENCE [LARGE SCALE GENOMIC DNA]</scope>
    <source>
        <strain evidence="3">DSM 3922</strain>
    </source>
</reference>
<dbReference type="InterPro" id="IPR050154">
    <property type="entry name" value="UbiB_kinase"/>
</dbReference>
<accession>A0A9E7CY83</accession>
<sequence length="563" mass="63955">MVGPQILGKRVRHLSRYKDIAHILVANGFGWFIDEIGLADVMNLPRRLFTERKEARHSLTTYERIRLVIEQLGPTFIKLGQMASLRGDVFPAELIEQLTRLQDEVPPFPFTEVEQLIEQELGSPIHVLFSEFDEQPVGSASIGQVHRARLQSGEEVAVKIQRPDIERTIQVDLEILMDLARLAERNLEWAEHYELTDVVEEFRYTLLNELNYTIEGRNADRLRKIHENDSYVRVPQIYWDWTTTRVLTMEYVRGIKLANRQLLEDAGYDTGLIAERAAHAVFDQLLIHGFFHADPHPGNLAVLPDHSILFMDFGMVGRLTSEMKRYLAGLIVGLMRRDSDAIVRVLYRMGVVPTDIDDRKLHRDVDGLREKYYDVPFQQISLGEATADLFAVAYKHRIKIPSDLALVGKTLITIEGVVEGLNPSFRILNIAEPFGRKLLMDRLNPKKLSQMGIKSVLDLFDLATDLPKQLRTILQGLSKGQVKVSVEVPELTRMVSQFIRIGNRLSFSIVLLAFSIFMAGLMVASVLSKSPSALWSLPMTDVGAIIGIVLFVALVISIWRSNR</sequence>
<dbReference type="InterPro" id="IPR011009">
    <property type="entry name" value="Kinase-like_dom_sf"/>
</dbReference>
<evidence type="ECO:0000256" key="1">
    <source>
        <dbReference type="ARBA" id="ARBA00009670"/>
    </source>
</evidence>
<evidence type="ECO:0000313" key="2">
    <source>
        <dbReference type="EMBL" id="UNO48831.1"/>
    </source>
</evidence>
<dbReference type="GO" id="GO:0005524">
    <property type="term" value="F:ATP binding"/>
    <property type="evidence" value="ECO:0007669"/>
    <property type="project" value="InterPro"/>
</dbReference>
<name>T0BQG4_ALIAG</name>
<protein>
    <submittedName>
        <fullName evidence="2">AarF/UbiB family protein</fullName>
    </submittedName>
</protein>
<dbReference type="CDD" id="cd05121">
    <property type="entry name" value="ABC1_ADCK3-like"/>
    <property type="match status" value="1"/>
</dbReference>
<evidence type="ECO:0000313" key="3">
    <source>
        <dbReference type="Proteomes" id="UP000829401"/>
    </source>
</evidence>
<organism evidence="2 3">
    <name type="scientific">Alicyclobacillus acidoterrestris (strain ATCC 49025 / DSM 3922 / CIP 106132 / NCIMB 13137 / GD3B)</name>
    <dbReference type="NCBI Taxonomy" id="1356854"/>
    <lineage>
        <taxon>Bacteria</taxon>
        <taxon>Bacillati</taxon>
        <taxon>Bacillota</taxon>
        <taxon>Bacilli</taxon>
        <taxon>Bacillales</taxon>
        <taxon>Alicyclobacillaceae</taxon>
        <taxon>Alicyclobacillus</taxon>
    </lineage>
</organism>
<dbReference type="Proteomes" id="UP000829401">
    <property type="component" value="Chromosome"/>
</dbReference>
<dbReference type="eggNOG" id="COG0661">
    <property type="taxonomic scope" value="Bacteria"/>
</dbReference>
<dbReference type="Pfam" id="PF03109">
    <property type="entry name" value="ABC1"/>
    <property type="match status" value="1"/>
</dbReference>
<dbReference type="OrthoDB" id="9795390at2"/>
<dbReference type="STRING" id="1356854.N007_14235"/>
<dbReference type="SUPFAM" id="SSF56112">
    <property type="entry name" value="Protein kinase-like (PK-like)"/>
    <property type="match status" value="1"/>
</dbReference>
<proteinExistence type="inferred from homology"/>
<dbReference type="KEGG" id="aaco:K1I37_19780"/>
<dbReference type="InterPro" id="IPR000719">
    <property type="entry name" value="Prot_kinase_dom"/>
</dbReference>
<keyword evidence="3" id="KW-1185">Reference proteome</keyword>
<dbReference type="RefSeq" id="WP_021297994.1">
    <property type="nucleotide sequence ID" value="NZ_AURB01000166.1"/>
</dbReference>
<dbReference type="EMBL" id="CP080467">
    <property type="protein sequence ID" value="UNO48831.1"/>
    <property type="molecule type" value="Genomic_DNA"/>
</dbReference>
<dbReference type="PROSITE" id="PS50011">
    <property type="entry name" value="PROTEIN_KINASE_DOM"/>
    <property type="match status" value="1"/>
</dbReference>